<dbReference type="Proteomes" id="UP001364224">
    <property type="component" value="Unassembled WGS sequence"/>
</dbReference>
<sequence length="260" mass="28490">MGQRSMYIWKLREVVAAEGSPAEIIAKAKRANLSALWVKVADGTSRYANVRDGVARDFKELIRLARDNGIEIWGWQVPHCATTAVAKKEAKLLGDLVEEFELDGMIMDAEGTSAYFHGDLAEAKAYAAAMRQIADNLEKPLGISSNDIPQNIDGWLPKFNEIAKKAHINFPQTYYGASPSVANRVDRAETGNAHLTIPFVPVGAGFIGTAEGGCASASACAERAREFIRLCNARNYQGYSFWHWGGAPMTLWEVLNTVQP</sequence>
<dbReference type="InterPro" id="IPR017853">
    <property type="entry name" value="GH"/>
</dbReference>
<dbReference type="RefSeq" id="WP_334486584.1">
    <property type="nucleotide sequence ID" value="NZ_JAZHRV010000001.1"/>
</dbReference>
<evidence type="ECO:0000313" key="2">
    <source>
        <dbReference type="Proteomes" id="UP001364224"/>
    </source>
</evidence>
<keyword evidence="2" id="KW-1185">Reference proteome</keyword>
<dbReference type="EMBL" id="JAZHRV010000001">
    <property type="protein sequence ID" value="MEH2558993.1"/>
    <property type="molecule type" value="Genomic_DNA"/>
</dbReference>
<name>A0ABU8BKC3_9BRAD</name>
<organism evidence="1 2">
    <name type="scientific">Bradyrhizobium algeriense</name>
    <dbReference type="NCBI Taxonomy" id="634784"/>
    <lineage>
        <taxon>Bacteria</taxon>
        <taxon>Pseudomonadati</taxon>
        <taxon>Pseudomonadota</taxon>
        <taxon>Alphaproteobacteria</taxon>
        <taxon>Hyphomicrobiales</taxon>
        <taxon>Nitrobacteraceae</taxon>
        <taxon>Bradyrhizobium</taxon>
    </lineage>
</organism>
<protein>
    <recommendedName>
        <fullName evidence="3">Arabinogalactan endo-beta-1,4-galactanase</fullName>
    </recommendedName>
</protein>
<accession>A0ABU8BKC3</accession>
<proteinExistence type="predicted"/>
<gene>
    <name evidence="1" type="ORF">V1286_006522</name>
</gene>
<evidence type="ECO:0008006" key="3">
    <source>
        <dbReference type="Google" id="ProtNLM"/>
    </source>
</evidence>
<dbReference type="SUPFAM" id="SSF51445">
    <property type="entry name" value="(Trans)glycosidases"/>
    <property type="match status" value="1"/>
</dbReference>
<evidence type="ECO:0000313" key="1">
    <source>
        <dbReference type="EMBL" id="MEH2558993.1"/>
    </source>
</evidence>
<reference evidence="1 2" key="1">
    <citation type="submission" date="2024-02" db="EMBL/GenBank/DDBJ databases">
        <title>Adaptive strategies in a cosmopolitan and abundant soil bacterium.</title>
        <authorList>
            <person name="Carini P."/>
        </authorList>
    </citation>
    <scope>NUCLEOTIDE SEQUENCE [LARGE SCALE GENOMIC DNA]</scope>
    <source>
        <strain evidence="1 2">AZCC 1608</strain>
    </source>
</reference>
<comment type="caution">
    <text evidence="1">The sequence shown here is derived from an EMBL/GenBank/DDBJ whole genome shotgun (WGS) entry which is preliminary data.</text>
</comment>